<sequence>MRKILFFLVLFLISFSQAQVNHKKKVSHKKEWINPVKLTKEERSRPYMGEVLKTRDSLSPEEAERRRKNIAAGNPFKKYGYYPKVATLSKGKYLEFHDQDSVVTIGSVRFNVKKGEVVDFLEVDLDDPDAQPIGDTHGRWISPDPLSEEFPDWTPYNMSFNNPVKFKDPTGLAPEDAVECCWGLFRLMPLLENSSVRPSPVVETVTKTSETTGKVSNEHHLIPRQHKNHEIVKQAREEGYKFEGKENKLTVEKFNKATGEGRHGNHPKLNEQIKQLLDEIPKSEALNGVRNLRDKAKDAINNNPDTKLNDLKLKQAPPIKKDNINVNNPPAPVLMPVPKPKDPCAGIPGCA</sequence>
<evidence type="ECO:0000313" key="3">
    <source>
        <dbReference type="Proteomes" id="UP000269015"/>
    </source>
</evidence>
<dbReference type="Gene3D" id="2.180.10.10">
    <property type="entry name" value="RHS repeat-associated core"/>
    <property type="match status" value="1"/>
</dbReference>
<keyword evidence="1" id="KW-0732">Signal</keyword>
<gene>
    <name evidence="2" type="ORF">EG352_06705</name>
</gene>
<feature type="chain" id="PRO_5041928304" evidence="1">
    <location>
        <begin position="19"/>
        <end position="351"/>
    </location>
</feature>
<protein>
    <submittedName>
        <fullName evidence="2">Cell well associated RhsD protein</fullName>
    </submittedName>
</protein>
<accession>A0AAD0YUN8</accession>
<proteinExistence type="predicted"/>
<evidence type="ECO:0000256" key="1">
    <source>
        <dbReference type="SAM" id="SignalP"/>
    </source>
</evidence>
<feature type="signal peptide" evidence="1">
    <location>
        <begin position="1"/>
        <end position="18"/>
    </location>
</feature>
<dbReference type="InterPro" id="IPR032871">
    <property type="entry name" value="AHH_dom_containing"/>
</dbReference>
<name>A0AAD0YUN8_CHRID</name>
<dbReference type="AlphaFoldDB" id="A0AAD0YUN8"/>
<reference evidence="2 3" key="1">
    <citation type="submission" date="2018-11" db="EMBL/GenBank/DDBJ databases">
        <title>Proposal to divide the Flavobacteriaceae and reorganize its genera based on Amino Acid Identity values calculated from whole genome sequences.</title>
        <authorList>
            <person name="Nicholson A.C."/>
            <person name="Gulvik C.A."/>
            <person name="Whitney A.M."/>
            <person name="Humrighouse B.W."/>
            <person name="Bell M."/>
            <person name="Holmes B."/>
            <person name="Steigerwalt A.G."/>
            <person name="Villarma A."/>
            <person name="Sheth M."/>
            <person name="Batra D."/>
            <person name="Pryor J."/>
            <person name="Bernardet J.-F."/>
            <person name="Hugo C."/>
            <person name="Kampfer P."/>
            <person name="Newman J."/>
            <person name="McQuiston J.R."/>
        </authorList>
    </citation>
    <scope>NUCLEOTIDE SEQUENCE [LARGE SCALE GENOMIC DNA]</scope>
    <source>
        <strain evidence="2 3">H5559</strain>
    </source>
</reference>
<evidence type="ECO:0000313" key="2">
    <source>
        <dbReference type="EMBL" id="AZB17477.1"/>
    </source>
</evidence>
<dbReference type="Pfam" id="PF14412">
    <property type="entry name" value="AHH"/>
    <property type="match status" value="1"/>
</dbReference>
<dbReference type="EMBL" id="CP033930">
    <property type="protein sequence ID" value="AZB17477.1"/>
    <property type="molecule type" value="Genomic_DNA"/>
</dbReference>
<organism evidence="2 3">
    <name type="scientific">Chryseobacterium indologenes</name>
    <name type="common">Flavobacterium indologenes</name>
    <dbReference type="NCBI Taxonomy" id="253"/>
    <lineage>
        <taxon>Bacteria</taxon>
        <taxon>Pseudomonadati</taxon>
        <taxon>Bacteroidota</taxon>
        <taxon>Flavobacteriia</taxon>
        <taxon>Flavobacteriales</taxon>
        <taxon>Weeksellaceae</taxon>
        <taxon>Chryseobacterium group</taxon>
        <taxon>Chryseobacterium</taxon>
    </lineage>
</organism>
<dbReference type="RefSeq" id="WP_123861455.1">
    <property type="nucleotide sequence ID" value="NZ_CP033930.1"/>
</dbReference>
<dbReference type="Proteomes" id="UP000269015">
    <property type="component" value="Chromosome"/>
</dbReference>